<dbReference type="AlphaFoldDB" id="A0A5C6FKZ2"/>
<accession>A0A5C6FKZ2</accession>
<dbReference type="GO" id="GO:0015562">
    <property type="term" value="F:efflux transmembrane transporter activity"/>
    <property type="evidence" value="ECO:0007669"/>
    <property type="project" value="TreeGrafter"/>
</dbReference>
<evidence type="ECO:0000313" key="5">
    <source>
        <dbReference type="Proteomes" id="UP000316476"/>
    </source>
</evidence>
<dbReference type="NCBIfam" id="TIGR01730">
    <property type="entry name" value="RND_mfp"/>
    <property type="match status" value="1"/>
</dbReference>
<dbReference type="Gene3D" id="2.40.30.170">
    <property type="match status" value="1"/>
</dbReference>
<name>A0A5C6FKZ2_9PLAN</name>
<evidence type="ECO:0000259" key="3">
    <source>
        <dbReference type="Pfam" id="PF25954"/>
    </source>
</evidence>
<dbReference type="PANTHER" id="PTHR30469">
    <property type="entry name" value="MULTIDRUG RESISTANCE PROTEIN MDTA"/>
    <property type="match status" value="1"/>
</dbReference>
<dbReference type="InterPro" id="IPR006143">
    <property type="entry name" value="RND_pump_MFP"/>
</dbReference>
<protein>
    <submittedName>
        <fullName evidence="4">Macrolide transporter subunit MacA</fullName>
    </submittedName>
</protein>
<evidence type="ECO:0000259" key="2">
    <source>
        <dbReference type="Pfam" id="PF25917"/>
    </source>
</evidence>
<dbReference type="Pfam" id="PF25917">
    <property type="entry name" value="BSH_RND"/>
    <property type="match status" value="1"/>
</dbReference>
<dbReference type="Gene3D" id="2.40.50.100">
    <property type="match status" value="1"/>
</dbReference>
<evidence type="ECO:0000256" key="1">
    <source>
        <dbReference type="ARBA" id="ARBA00009477"/>
    </source>
</evidence>
<dbReference type="GO" id="GO:1990281">
    <property type="term" value="C:efflux pump complex"/>
    <property type="evidence" value="ECO:0007669"/>
    <property type="project" value="TreeGrafter"/>
</dbReference>
<dbReference type="Pfam" id="PF25954">
    <property type="entry name" value="Beta-barrel_RND_2"/>
    <property type="match status" value="1"/>
</dbReference>
<dbReference type="PANTHER" id="PTHR30469:SF15">
    <property type="entry name" value="HLYD FAMILY OF SECRETION PROTEINS"/>
    <property type="match status" value="1"/>
</dbReference>
<dbReference type="Proteomes" id="UP000316476">
    <property type="component" value="Unassembled WGS sequence"/>
</dbReference>
<proteinExistence type="inferred from homology"/>
<sequence>MRLSIMVPAIAWLVCTSMVRAEGVRGFSEPYRRVMVSASEMGTLAAIDVVEGQHVQRDQVLGQLDDRVLQASLKIAQAAKDAEGALRAAKIDLEIKKRHLEGFVELSQAGNASVREVERAQADFDQALARVQAAEEQILLRQLEYDRTIQQIEQRRVRAPFDGIVTEIIKRPGEFVSPTDPVIFEVVQLDTLRCNLTIPNDQIQHLRLGMEVKLVVGQRQEPVTAMVEYISPVVDPQSGTVLVKLRIPNSSQELKAGLVCRLDLPGDTRTARLLRTR</sequence>
<dbReference type="Gene3D" id="1.10.287.470">
    <property type="entry name" value="Helix hairpin bin"/>
    <property type="match status" value="1"/>
</dbReference>
<comment type="similarity">
    <text evidence="1">Belongs to the membrane fusion protein (MFP) (TC 8.A.1) family.</text>
</comment>
<dbReference type="InterPro" id="IPR058792">
    <property type="entry name" value="Beta-barrel_RND_2"/>
</dbReference>
<feature type="domain" description="CusB-like beta-barrel" evidence="3">
    <location>
        <begin position="196"/>
        <end position="264"/>
    </location>
</feature>
<evidence type="ECO:0000313" key="4">
    <source>
        <dbReference type="EMBL" id="TWU61802.1"/>
    </source>
</evidence>
<dbReference type="RefSeq" id="WP_168566146.1">
    <property type="nucleotide sequence ID" value="NZ_SJPZ01000002.1"/>
</dbReference>
<dbReference type="EMBL" id="SJPZ01000002">
    <property type="protein sequence ID" value="TWU61802.1"/>
    <property type="molecule type" value="Genomic_DNA"/>
</dbReference>
<reference evidence="4 5" key="1">
    <citation type="submission" date="2019-02" db="EMBL/GenBank/DDBJ databases">
        <title>Deep-cultivation of Planctomycetes and their phenomic and genomic characterization uncovers novel biology.</title>
        <authorList>
            <person name="Wiegand S."/>
            <person name="Jogler M."/>
            <person name="Boedeker C."/>
            <person name="Pinto D."/>
            <person name="Vollmers J."/>
            <person name="Rivas-Marin E."/>
            <person name="Kohn T."/>
            <person name="Peeters S.H."/>
            <person name="Heuer A."/>
            <person name="Rast P."/>
            <person name="Oberbeckmann S."/>
            <person name="Bunk B."/>
            <person name="Jeske O."/>
            <person name="Meyerdierks A."/>
            <person name="Storesund J.E."/>
            <person name="Kallscheuer N."/>
            <person name="Luecker S."/>
            <person name="Lage O.M."/>
            <person name="Pohl T."/>
            <person name="Merkel B.J."/>
            <person name="Hornburger P."/>
            <person name="Mueller R.-W."/>
            <person name="Bruemmer F."/>
            <person name="Labrenz M."/>
            <person name="Spormann A.M."/>
            <person name="Op Den Camp H."/>
            <person name="Overmann J."/>
            <person name="Amann R."/>
            <person name="Jetten M.S.M."/>
            <person name="Mascher T."/>
            <person name="Medema M.H."/>
            <person name="Devos D.P."/>
            <person name="Kaster A.-K."/>
            <person name="Ovreas L."/>
            <person name="Rohde M."/>
            <person name="Galperin M.Y."/>
            <person name="Jogler C."/>
        </authorList>
    </citation>
    <scope>NUCLEOTIDE SEQUENCE [LARGE SCALE GENOMIC DNA]</scope>
    <source>
        <strain evidence="4 5">V7</strain>
    </source>
</reference>
<dbReference type="InterPro" id="IPR058625">
    <property type="entry name" value="MdtA-like_BSH"/>
</dbReference>
<organism evidence="4 5">
    <name type="scientific">Crateriforma conspicua</name>
    <dbReference type="NCBI Taxonomy" id="2527996"/>
    <lineage>
        <taxon>Bacteria</taxon>
        <taxon>Pseudomonadati</taxon>
        <taxon>Planctomycetota</taxon>
        <taxon>Planctomycetia</taxon>
        <taxon>Planctomycetales</taxon>
        <taxon>Planctomycetaceae</taxon>
        <taxon>Crateriforma</taxon>
    </lineage>
</organism>
<dbReference type="SUPFAM" id="SSF111369">
    <property type="entry name" value="HlyD-like secretion proteins"/>
    <property type="match status" value="1"/>
</dbReference>
<gene>
    <name evidence="4" type="ORF">V7x_34910</name>
</gene>
<feature type="domain" description="Multidrug resistance protein MdtA-like barrel-sandwich hybrid" evidence="2">
    <location>
        <begin position="33"/>
        <end position="180"/>
    </location>
</feature>
<comment type="caution">
    <text evidence="4">The sequence shown here is derived from an EMBL/GenBank/DDBJ whole genome shotgun (WGS) entry which is preliminary data.</text>
</comment>